<sequence length="230" mass="25168">MSPEERLLSVAEIARRLSVPESTVHYWKNRFAQHLPSSGTGRQKRFRPEAVEVFRVIAEMFSLGHSAQDVMEALGKNFPLTAALDDAPGAQGQDAPFSRKRPQQREAESAETAVRMAAAIAKEMGQEIARSIGEGLRQHLSGLPAALAAGEVREALPPALDAEEISAIKNAVEETCGKLDASAGEMARLNAENTQLKAKLSVLEAELVRLRKDRREMEKFLLDKIKAVTT</sequence>
<evidence type="ECO:0000313" key="4">
    <source>
        <dbReference type="EMBL" id="SNR88087.1"/>
    </source>
</evidence>
<dbReference type="OrthoDB" id="5456394at2"/>
<feature type="domain" description="HTH merR-type" evidence="3">
    <location>
        <begin position="9"/>
        <end position="74"/>
    </location>
</feature>
<name>A0A238ZXG5_9BACT</name>
<evidence type="ECO:0000256" key="1">
    <source>
        <dbReference type="SAM" id="Coils"/>
    </source>
</evidence>
<evidence type="ECO:0000259" key="3">
    <source>
        <dbReference type="Pfam" id="PF13411"/>
    </source>
</evidence>
<keyword evidence="1" id="KW-0175">Coiled coil</keyword>
<dbReference type="RefSeq" id="WP_089273680.1">
    <property type="nucleotide sequence ID" value="NZ_FZOC01000003.1"/>
</dbReference>
<organism evidence="4 5">
    <name type="scientific">Humidesulfovibrio mexicanus</name>
    <dbReference type="NCBI Taxonomy" id="147047"/>
    <lineage>
        <taxon>Bacteria</taxon>
        <taxon>Pseudomonadati</taxon>
        <taxon>Thermodesulfobacteriota</taxon>
        <taxon>Desulfovibrionia</taxon>
        <taxon>Desulfovibrionales</taxon>
        <taxon>Desulfovibrionaceae</taxon>
        <taxon>Humidesulfovibrio</taxon>
    </lineage>
</organism>
<dbReference type="AlphaFoldDB" id="A0A238ZXG5"/>
<dbReference type="GO" id="GO:0003677">
    <property type="term" value="F:DNA binding"/>
    <property type="evidence" value="ECO:0007669"/>
    <property type="project" value="InterPro"/>
</dbReference>
<reference evidence="4 5" key="1">
    <citation type="submission" date="2017-06" db="EMBL/GenBank/DDBJ databases">
        <authorList>
            <person name="Kim H.J."/>
            <person name="Triplett B.A."/>
        </authorList>
    </citation>
    <scope>NUCLEOTIDE SEQUENCE [LARGE SCALE GENOMIC DNA]</scope>
    <source>
        <strain evidence="4 5">DSM 13116</strain>
    </source>
</reference>
<accession>A0A238ZXG5</accession>
<dbReference type="EMBL" id="FZOC01000003">
    <property type="protein sequence ID" value="SNR88087.1"/>
    <property type="molecule type" value="Genomic_DNA"/>
</dbReference>
<protein>
    <submittedName>
        <fullName evidence="4">MerR HTH family regulatory protein</fullName>
    </submittedName>
</protein>
<keyword evidence="5" id="KW-1185">Reference proteome</keyword>
<evidence type="ECO:0000256" key="2">
    <source>
        <dbReference type="SAM" id="MobiDB-lite"/>
    </source>
</evidence>
<dbReference type="InterPro" id="IPR009061">
    <property type="entry name" value="DNA-bd_dom_put_sf"/>
</dbReference>
<dbReference type="GO" id="GO:0006355">
    <property type="term" value="P:regulation of DNA-templated transcription"/>
    <property type="evidence" value="ECO:0007669"/>
    <property type="project" value="InterPro"/>
</dbReference>
<dbReference type="Proteomes" id="UP000198324">
    <property type="component" value="Unassembled WGS sequence"/>
</dbReference>
<feature type="coiled-coil region" evidence="1">
    <location>
        <begin position="179"/>
        <end position="220"/>
    </location>
</feature>
<gene>
    <name evidence="4" type="ORF">SAMN04488503_1689</name>
</gene>
<dbReference type="Gene3D" id="1.10.1660.10">
    <property type="match status" value="1"/>
</dbReference>
<evidence type="ECO:0000313" key="5">
    <source>
        <dbReference type="Proteomes" id="UP000198324"/>
    </source>
</evidence>
<dbReference type="InterPro" id="IPR000551">
    <property type="entry name" value="MerR-type_HTH_dom"/>
</dbReference>
<dbReference type="Pfam" id="PF13411">
    <property type="entry name" value="MerR_1"/>
    <property type="match status" value="1"/>
</dbReference>
<feature type="region of interest" description="Disordered" evidence="2">
    <location>
        <begin position="85"/>
        <end position="110"/>
    </location>
</feature>
<proteinExistence type="predicted"/>
<dbReference type="SUPFAM" id="SSF46955">
    <property type="entry name" value="Putative DNA-binding domain"/>
    <property type="match status" value="1"/>
</dbReference>